<evidence type="ECO:0000313" key="2">
    <source>
        <dbReference type="Proteomes" id="UP000678895"/>
    </source>
</evidence>
<dbReference type="EMBL" id="BORS01000004">
    <property type="protein sequence ID" value="GIO41750.1"/>
    <property type="molecule type" value="Genomic_DNA"/>
</dbReference>
<evidence type="ECO:0000313" key="1">
    <source>
        <dbReference type="EMBL" id="GIO41750.1"/>
    </source>
</evidence>
<reference evidence="1" key="1">
    <citation type="submission" date="2021-03" db="EMBL/GenBank/DDBJ databases">
        <title>Antimicrobial resistance genes in bacteria isolated from Japanese honey, and their potential for conferring macrolide and lincosamide resistance in the American foulbrood pathogen Paenibacillus larvae.</title>
        <authorList>
            <person name="Okamoto M."/>
            <person name="Kumagai M."/>
            <person name="Kanamori H."/>
            <person name="Takamatsu D."/>
        </authorList>
    </citation>
    <scope>NUCLEOTIDE SEQUENCE</scope>
    <source>
        <strain evidence="1">J41TS4</strain>
    </source>
</reference>
<proteinExistence type="predicted"/>
<gene>
    <name evidence="1" type="ORF">J41TS4_15080</name>
</gene>
<comment type="caution">
    <text evidence="1">The sequence shown here is derived from an EMBL/GenBank/DDBJ whole genome shotgun (WGS) entry which is preliminary data.</text>
</comment>
<dbReference type="Proteomes" id="UP000678895">
    <property type="component" value="Unassembled WGS sequence"/>
</dbReference>
<name>A0A919Y400_9BACL</name>
<organism evidence="1 2">
    <name type="scientific">Paenibacillus apis</name>
    <dbReference type="NCBI Taxonomy" id="1792174"/>
    <lineage>
        <taxon>Bacteria</taxon>
        <taxon>Bacillati</taxon>
        <taxon>Bacillota</taxon>
        <taxon>Bacilli</taxon>
        <taxon>Bacillales</taxon>
        <taxon>Paenibacillaceae</taxon>
        <taxon>Paenibacillus</taxon>
    </lineage>
</organism>
<sequence>MGQRCCPVFKIATDMCLPFAAGRITVSQTGTERRVEYVTALDDEQPILSEVKDALGRSTKYFHYYPASRNNFLAALKDQETLQPVKHFALLLR</sequence>
<accession>A0A919Y400</accession>
<dbReference type="AlphaFoldDB" id="A0A919Y400"/>
<protein>
    <submittedName>
        <fullName evidence="1">Uncharacterized protein</fullName>
    </submittedName>
</protein>
<keyword evidence="2" id="KW-1185">Reference proteome</keyword>